<evidence type="ECO:0000256" key="10">
    <source>
        <dbReference type="SAM" id="SignalP"/>
    </source>
</evidence>
<dbReference type="InterPro" id="IPR037066">
    <property type="entry name" value="Plug_dom_sf"/>
</dbReference>
<dbReference type="Gene3D" id="2.40.170.20">
    <property type="entry name" value="TonB-dependent receptor, beta-barrel domain"/>
    <property type="match status" value="1"/>
</dbReference>
<evidence type="ECO:0000256" key="2">
    <source>
        <dbReference type="ARBA" id="ARBA00022448"/>
    </source>
</evidence>
<dbReference type="InterPro" id="IPR023996">
    <property type="entry name" value="TonB-dep_OMP_SusC/RagA"/>
</dbReference>
<keyword evidence="4 8" id="KW-0812">Transmembrane</keyword>
<dbReference type="NCBIfam" id="TIGR04057">
    <property type="entry name" value="SusC_RagA_signa"/>
    <property type="match status" value="1"/>
</dbReference>
<dbReference type="AlphaFoldDB" id="A0A1H3ZU35"/>
<dbReference type="InterPro" id="IPR036942">
    <property type="entry name" value="Beta-barrel_TonB_sf"/>
</dbReference>
<dbReference type="InterPro" id="IPR000531">
    <property type="entry name" value="Beta-barrel_TonB"/>
</dbReference>
<evidence type="ECO:0000259" key="12">
    <source>
        <dbReference type="Pfam" id="PF07715"/>
    </source>
</evidence>
<dbReference type="Gene3D" id="2.60.40.1120">
    <property type="entry name" value="Carboxypeptidase-like, regulatory domain"/>
    <property type="match status" value="1"/>
</dbReference>
<dbReference type="Pfam" id="PF00593">
    <property type="entry name" value="TonB_dep_Rec_b-barrel"/>
    <property type="match status" value="1"/>
</dbReference>
<evidence type="ECO:0000259" key="11">
    <source>
        <dbReference type="Pfam" id="PF00593"/>
    </source>
</evidence>
<keyword evidence="14" id="KW-1185">Reference proteome</keyword>
<dbReference type="InterPro" id="IPR012910">
    <property type="entry name" value="Plug_dom"/>
</dbReference>
<dbReference type="InterPro" id="IPR008969">
    <property type="entry name" value="CarboxyPept-like_regulatory"/>
</dbReference>
<dbReference type="STRING" id="551991.SAMN05192529_11226"/>
<dbReference type="SUPFAM" id="SSF56935">
    <property type="entry name" value="Porins"/>
    <property type="match status" value="1"/>
</dbReference>
<dbReference type="SUPFAM" id="SSF49464">
    <property type="entry name" value="Carboxypeptidase regulatory domain-like"/>
    <property type="match status" value="1"/>
</dbReference>
<dbReference type="RefSeq" id="WP_091398229.1">
    <property type="nucleotide sequence ID" value="NZ_FNQY01000012.1"/>
</dbReference>
<evidence type="ECO:0000313" key="14">
    <source>
        <dbReference type="Proteomes" id="UP000199041"/>
    </source>
</evidence>
<feature type="chain" id="PRO_5011524613" evidence="10">
    <location>
        <begin position="31"/>
        <end position="989"/>
    </location>
</feature>
<accession>A0A1H3ZU35</accession>
<evidence type="ECO:0000313" key="13">
    <source>
        <dbReference type="EMBL" id="SEA26931.1"/>
    </source>
</evidence>
<keyword evidence="7 8" id="KW-0998">Cell outer membrane</keyword>
<evidence type="ECO:0000256" key="1">
    <source>
        <dbReference type="ARBA" id="ARBA00004571"/>
    </source>
</evidence>
<dbReference type="InterPro" id="IPR039426">
    <property type="entry name" value="TonB-dep_rcpt-like"/>
</dbReference>
<reference evidence="13 14" key="1">
    <citation type="submission" date="2016-10" db="EMBL/GenBank/DDBJ databases">
        <authorList>
            <person name="de Groot N.N."/>
        </authorList>
    </citation>
    <scope>NUCLEOTIDE SEQUENCE [LARGE SCALE GENOMIC DNA]</scope>
    <source>
        <strain evidence="13 14">Vu-144</strain>
    </source>
</reference>
<keyword evidence="6 8" id="KW-0472">Membrane</keyword>
<dbReference type="EMBL" id="FNQY01000012">
    <property type="protein sequence ID" value="SEA26931.1"/>
    <property type="molecule type" value="Genomic_DNA"/>
</dbReference>
<evidence type="ECO:0000256" key="6">
    <source>
        <dbReference type="ARBA" id="ARBA00023136"/>
    </source>
</evidence>
<dbReference type="Gene3D" id="2.170.130.10">
    <property type="entry name" value="TonB-dependent receptor, plug domain"/>
    <property type="match status" value="1"/>
</dbReference>
<protein>
    <submittedName>
        <fullName evidence="13">TonB-linked outer membrane protein, SusC/RagA family</fullName>
    </submittedName>
</protein>
<evidence type="ECO:0000256" key="4">
    <source>
        <dbReference type="ARBA" id="ARBA00022692"/>
    </source>
</evidence>
<dbReference type="Pfam" id="PF13715">
    <property type="entry name" value="CarbopepD_reg_2"/>
    <property type="match status" value="1"/>
</dbReference>
<name>A0A1H3ZU35_9BACT</name>
<evidence type="ECO:0000256" key="8">
    <source>
        <dbReference type="PROSITE-ProRule" id="PRU01360"/>
    </source>
</evidence>
<evidence type="ECO:0000256" key="5">
    <source>
        <dbReference type="ARBA" id="ARBA00023077"/>
    </source>
</evidence>
<keyword evidence="5 9" id="KW-0798">TonB box</keyword>
<evidence type="ECO:0000256" key="3">
    <source>
        <dbReference type="ARBA" id="ARBA00022452"/>
    </source>
</evidence>
<proteinExistence type="inferred from homology"/>
<keyword evidence="2 8" id="KW-0813">Transport</keyword>
<gene>
    <name evidence="13" type="ORF">SAMN05192529_11226</name>
</gene>
<comment type="subcellular location">
    <subcellularLocation>
        <location evidence="1 8">Cell outer membrane</location>
        <topology evidence="1 8">Multi-pass membrane protein</topology>
    </subcellularLocation>
</comment>
<keyword evidence="10" id="KW-0732">Signal</keyword>
<dbReference type="Pfam" id="PF07715">
    <property type="entry name" value="Plug"/>
    <property type="match status" value="1"/>
</dbReference>
<dbReference type="InterPro" id="IPR023997">
    <property type="entry name" value="TonB-dep_OMP_SusC/RagA_CS"/>
</dbReference>
<dbReference type="OrthoDB" id="9768177at2"/>
<comment type="similarity">
    <text evidence="8 9">Belongs to the TonB-dependent receptor family.</text>
</comment>
<feature type="signal peptide" evidence="10">
    <location>
        <begin position="1"/>
        <end position="30"/>
    </location>
</feature>
<feature type="domain" description="TonB-dependent receptor plug" evidence="12">
    <location>
        <begin position="126"/>
        <end position="229"/>
    </location>
</feature>
<dbReference type="Proteomes" id="UP000199041">
    <property type="component" value="Unassembled WGS sequence"/>
</dbReference>
<organism evidence="13 14">
    <name type="scientific">Arachidicoccus rhizosphaerae</name>
    <dbReference type="NCBI Taxonomy" id="551991"/>
    <lineage>
        <taxon>Bacteria</taxon>
        <taxon>Pseudomonadati</taxon>
        <taxon>Bacteroidota</taxon>
        <taxon>Chitinophagia</taxon>
        <taxon>Chitinophagales</taxon>
        <taxon>Chitinophagaceae</taxon>
        <taxon>Arachidicoccus</taxon>
    </lineage>
</organism>
<sequence>MNTKIPKKIRATLLLPLIALLFCQIGILQAQDNQTITGTVKSEENDQPLPGVSITVQKTGKGTTTDINGHYQIKATSADTLIFHFVGYHEQHVAADHSPLDIALQNASNLLGDVVVVGYGTEKKEVVTGAIGTVKSKDFVKGAVKDAAQLITGKVAGLSVSSSTGDPTEGTEIMLRGISTLMSSTAPLILIDGIPGDLKTVAPEDIASVDVLKDGSAAAIYGTRATNGVILITTKQFNKNQSKLQYDGYVSVQTIAKRPEFLDAADYRRLIKDGVAYTDYGTSTDWFGAISRTPVSHTHNFLLQGGNAQTNYTANINYSNWQGLLKRSNNANLRANFDINHAMFNDKVKIHLNAIMSKRKYWTGGDGYSFNTYIYRQALIRNPTDSIRHADGSFVTRDGYFYDNPVALLEGVDGENTEKELRLNGSITYQPITSLIFKLLASDNSWMQTRGYATNSSYPSNDANGWGKSYASRGQSNTEDHLLEFTANYDKAFGAHHINILGGYSYQDAMAEGFWENNWYFPTDVYGYNNMGAGDALSEGSAGMGSSKGEYKLIGFFGRLNYNYAEKYLFMASLRREGSSKFGKNYRWGMFPAVSAGWRISQEDFLKSSKVIDDLKLRIGFGITGTAPSDNYDALTTLNYGDRFLYNGNWVQGLSPTRNPNPNLRWEQKEEYNIGVDFSLFNHFVSGSIDAYRRNTKDMLYDYPVPVPPYLYSTILANVGQMRNEGLEVLLNFNPVTTKDFAWNSGVTFSTNKNTLVSINNDEFNLTQDWFTAGYTGEPIQTYTHRVQVGQPIGNFYGWKSVGIDEDGVWKILNKDNEVISIKDATEEDKRVLGNGLPKYYLSWNNTFRYKQFDLSINMHGAFDYQVLDFLRLFYENPRNAQYNMLKSAFNKVYNTAQLDYDLSYVSYYVENGDYWKIDNITLGYTLPLKNKKTFSSARIYASGLNLVTLTGYKGIDPEVNRSGLAPGNDDRDKYPTTRTFTLGVNLTF</sequence>
<evidence type="ECO:0000256" key="7">
    <source>
        <dbReference type="ARBA" id="ARBA00023237"/>
    </source>
</evidence>
<evidence type="ECO:0000256" key="9">
    <source>
        <dbReference type="RuleBase" id="RU003357"/>
    </source>
</evidence>
<keyword evidence="3 8" id="KW-1134">Transmembrane beta strand</keyword>
<dbReference type="NCBIfam" id="TIGR04056">
    <property type="entry name" value="OMP_RagA_SusC"/>
    <property type="match status" value="1"/>
</dbReference>
<feature type="domain" description="TonB-dependent receptor-like beta-barrel" evidence="11">
    <location>
        <begin position="372"/>
        <end position="947"/>
    </location>
</feature>
<dbReference type="PROSITE" id="PS52016">
    <property type="entry name" value="TONB_DEPENDENT_REC_3"/>
    <property type="match status" value="1"/>
</dbReference>
<dbReference type="GO" id="GO:0009279">
    <property type="term" value="C:cell outer membrane"/>
    <property type="evidence" value="ECO:0007669"/>
    <property type="project" value="UniProtKB-SubCell"/>
</dbReference>